<feature type="domain" description="Heterokaryon incompatibility" evidence="1">
    <location>
        <begin position="225"/>
        <end position="377"/>
    </location>
</feature>
<comment type="caution">
    <text evidence="2">The sequence shown here is derived from an EMBL/GenBank/DDBJ whole genome shotgun (WGS) entry which is preliminary data.</text>
</comment>
<dbReference type="InterPro" id="IPR010730">
    <property type="entry name" value="HET"/>
</dbReference>
<dbReference type="PANTHER" id="PTHR33112">
    <property type="entry name" value="DOMAIN PROTEIN, PUTATIVE-RELATED"/>
    <property type="match status" value="1"/>
</dbReference>
<proteinExistence type="predicted"/>
<reference evidence="2 3" key="1">
    <citation type="journal article" date="2024" name="IMA Fungus">
        <title>Apiospora arundinis, a panoply of carbohydrate-active enzymes and secondary metabolites.</title>
        <authorList>
            <person name="Sorensen T."/>
            <person name="Petersen C."/>
            <person name="Muurmann A.T."/>
            <person name="Christiansen J.V."/>
            <person name="Brundto M.L."/>
            <person name="Overgaard C.K."/>
            <person name="Boysen A.T."/>
            <person name="Wollenberg R.D."/>
            <person name="Larsen T.O."/>
            <person name="Sorensen J.L."/>
            <person name="Nielsen K.L."/>
            <person name="Sondergaard T.E."/>
        </authorList>
    </citation>
    <scope>NUCLEOTIDE SEQUENCE [LARGE SCALE GENOMIC DNA]</scope>
    <source>
        <strain evidence="2 3">AAU 773</strain>
    </source>
</reference>
<evidence type="ECO:0000259" key="1">
    <source>
        <dbReference type="Pfam" id="PF06985"/>
    </source>
</evidence>
<name>A0ABR2ISP0_9PEZI</name>
<keyword evidence="3" id="KW-1185">Reference proteome</keyword>
<gene>
    <name evidence="2" type="ORF">PGQ11_006187</name>
</gene>
<organism evidence="2 3">
    <name type="scientific">Apiospora arundinis</name>
    <dbReference type="NCBI Taxonomy" id="335852"/>
    <lineage>
        <taxon>Eukaryota</taxon>
        <taxon>Fungi</taxon>
        <taxon>Dikarya</taxon>
        <taxon>Ascomycota</taxon>
        <taxon>Pezizomycotina</taxon>
        <taxon>Sordariomycetes</taxon>
        <taxon>Xylariomycetidae</taxon>
        <taxon>Amphisphaeriales</taxon>
        <taxon>Apiosporaceae</taxon>
        <taxon>Apiospora</taxon>
    </lineage>
</organism>
<evidence type="ECO:0000313" key="2">
    <source>
        <dbReference type="EMBL" id="KAK8867609.1"/>
    </source>
</evidence>
<evidence type="ECO:0000313" key="3">
    <source>
        <dbReference type="Proteomes" id="UP001390339"/>
    </source>
</evidence>
<sequence>MRTLTAFPFGPSTLEQQAPLSDEDAAAFRYEPHVLCPACRGLLTLAIELQRQRGAQLSEYIETTYDFGQLCGSAKLGCHMCALLEAAMWTRPKDIVEGEKSHMWGWKVAFALLPATDPDALLLITIECSGAGSMRGYSLPVFPSHGTGSMPASIRATTPKPSLGKYTGDEETFDIAQAWLQKCLKEHKMCAENDDEARIVRPRRLLHLGNTISLVDSAVAAGQEYVALSHCWGRHPEHVPRLEHKTEAKLRAGVELSFLPKTFRHAVAITRRLGYRFLWIDSLCIVQDSTDDWKDQAKIMALVYTNSVFTIAALKSSGSTEGCYTKERNPLRLQPCVSEDLGVTVSSWNPGRLWEVEVNTSGYGASPLHSRAWVVQERYSAPRTLLYGANGIYWECRCAQASEAHYCDVAWDDESNKKTWLQRLEVGDTGALQQSGWDTKRDSKVITWKDHWIGLLKAYSSCELTVKSDKIIAVTGLISEIERRSKVRPRCILGLWDYDLPGMALWYRSRDSMNSDIDFVGRLKNKMPTWTWASVEGRCSYLLSGGEIEWQATVSIDESTLPSTMTIKTWRRKVLLDEDEAIQLDPDDPKTGQKGWGGDLDETYSWFPDSEMPEAGTRSSLFVVPMQRVQISSGLWVARCLVLTTCTKEVGVYTRVGVVLIRYSDKRDDPFKSKDDEAQEMILLR</sequence>
<accession>A0ABR2ISP0</accession>
<dbReference type="Pfam" id="PF06985">
    <property type="entry name" value="HET"/>
    <property type="match status" value="1"/>
</dbReference>
<dbReference type="PANTHER" id="PTHR33112:SF16">
    <property type="entry name" value="HETEROKARYON INCOMPATIBILITY DOMAIN-CONTAINING PROTEIN"/>
    <property type="match status" value="1"/>
</dbReference>
<dbReference type="Proteomes" id="UP001390339">
    <property type="component" value="Unassembled WGS sequence"/>
</dbReference>
<protein>
    <submittedName>
        <fullName evidence="2">HET-domain-containing protein</fullName>
    </submittedName>
</protein>
<dbReference type="EMBL" id="JAPCWZ010000004">
    <property type="protein sequence ID" value="KAK8867609.1"/>
    <property type="molecule type" value="Genomic_DNA"/>
</dbReference>